<comment type="caution">
    <text evidence="5">The sequence shown here is derived from an EMBL/GenBank/DDBJ whole genome shotgun (WGS) entry which is preliminary data.</text>
</comment>
<dbReference type="InterPro" id="IPR014030">
    <property type="entry name" value="Ketoacyl_synth_N"/>
</dbReference>
<dbReference type="Pfam" id="PF02801">
    <property type="entry name" value="Ketoacyl-synt_C"/>
    <property type="match status" value="1"/>
</dbReference>
<dbReference type="InterPro" id="IPR020841">
    <property type="entry name" value="PKS_Beta-ketoAc_synthase_dom"/>
</dbReference>
<dbReference type="Proteomes" id="UP001601303">
    <property type="component" value="Unassembled WGS sequence"/>
</dbReference>
<dbReference type="InterPro" id="IPR014031">
    <property type="entry name" value="Ketoacyl_synth_C"/>
</dbReference>
<evidence type="ECO:0000256" key="3">
    <source>
        <dbReference type="RuleBase" id="RU003694"/>
    </source>
</evidence>
<dbReference type="PANTHER" id="PTHR11712:SF336">
    <property type="entry name" value="3-OXOACYL-[ACYL-CARRIER-PROTEIN] SYNTHASE, MITOCHONDRIAL"/>
    <property type="match status" value="1"/>
</dbReference>
<keyword evidence="6" id="KW-1185">Reference proteome</keyword>
<evidence type="ECO:0000256" key="1">
    <source>
        <dbReference type="ARBA" id="ARBA00008467"/>
    </source>
</evidence>
<protein>
    <submittedName>
        <fullName evidence="5">Beta-ketoacyl synthase N-terminal-like domain-containing protein</fullName>
    </submittedName>
</protein>
<dbReference type="RefSeq" id="WP_388108658.1">
    <property type="nucleotide sequence ID" value="NZ_JBIAHM010000008.1"/>
</dbReference>
<sequence length="440" mass="44589">MKSSRAASRRLSTDIVVSSAGVLHPAADSVAELDRVLRDGEPALRATPVPGAEFVVPAARLDSFDLRSWAQMHCDDPGSRSRLRRVVGRATLPVRTACCVALAACTAARLTGAEARDTAVVIAGNNLALGHQSRSAAAYAADPSAIRAGHVLDCFDTDALGAVGEVTGCRGEGWPIGGSSAAGALALIQAARMVATGQALRCLVVAPVNDLSPVEISAFVKAGAMARVSAGGDATAGCRPFDESHDGFAAAHIAAAALIEPAPEAHRRGIRPLGRILGSGTGTDGRRGTRPETVGQIRAMHAALTDSGLAPSDIDYVSAHGTGSVIGDDSEAEALGAVFGVAEGAEGTAGEGPLVNSTKAILGHGLGAAGLVEAITTLLQLTGGYCHANPGLTKPVRPDLRFVTDTITRTPLRAALSNSFAFSGINASLVLGRAAEEDSP</sequence>
<evidence type="ECO:0000259" key="4">
    <source>
        <dbReference type="PROSITE" id="PS52004"/>
    </source>
</evidence>
<dbReference type="InterPro" id="IPR016039">
    <property type="entry name" value="Thiolase-like"/>
</dbReference>
<dbReference type="Pfam" id="PF00109">
    <property type="entry name" value="ketoacyl-synt"/>
    <property type="match status" value="1"/>
</dbReference>
<dbReference type="PROSITE" id="PS52004">
    <property type="entry name" value="KS3_2"/>
    <property type="match status" value="1"/>
</dbReference>
<dbReference type="Gene3D" id="3.40.47.10">
    <property type="match status" value="1"/>
</dbReference>
<dbReference type="SMART" id="SM00825">
    <property type="entry name" value="PKS_KS"/>
    <property type="match status" value="1"/>
</dbReference>
<evidence type="ECO:0000313" key="6">
    <source>
        <dbReference type="Proteomes" id="UP001601303"/>
    </source>
</evidence>
<gene>
    <name evidence="5" type="ORF">ACFYNQ_23100</name>
</gene>
<keyword evidence="2 3" id="KW-0808">Transferase</keyword>
<dbReference type="EMBL" id="JBIAHM010000008">
    <property type="protein sequence ID" value="MFE9601439.1"/>
    <property type="molecule type" value="Genomic_DNA"/>
</dbReference>
<evidence type="ECO:0000256" key="2">
    <source>
        <dbReference type="ARBA" id="ARBA00022679"/>
    </source>
</evidence>
<dbReference type="InterPro" id="IPR000794">
    <property type="entry name" value="Beta-ketoacyl_synthase"/>
</dbReference>
<reference evidence="5 6" key="1">
    <citation type="submission" date="2024-10" db="EMBL/GenBank/DDBJ databases">
        <title>The Natural Products Discovery Center: Release of the First 8490 Sequenced Strains for Exploring Actinobacteria Biosynthetic Diversity.</title>
        <authorList>
            <person name="Kalkreuter E."/>
            <person name="Kautsar S.A."/>
            <person name="Yang D."/>
            <person name="Bader C.D."/>
            <person name="Teijaro C.N."/>
            <person name="Fluegel L."/>
            <person name="Davis C.M."/>
            <person name="Simpson J.R."/>
            <person name="Lauterbach L."/>
            <person name="Steele A.D."/>
            <person name="Gui C."/>
            <person name="Meng S."/>
            <person name="Li G."/>
            <person name="Viehrig K."/>
            <person name="Ye F."/>
            <person name="Su P."/>
            <person name="Kiefer A.F."/>
            <person name="Nichols A."/>
            <person name="Cepeda A.J."/>
            <person name="Yan W."/>
            <person name="Fan B."/>
            <person name="Jiang Y."/>
            <person name="Adhikari A."/>
            <person name="Zheng C.-J."/>
            <person name="Schuster L."/>
            <person name="Cowan T.M."/>
            <person name="Smanski M.J."/>
            <person name="Chevrette M.G."/>
            <person name="De Carvalho L.P.S."/>
            <person name="Shen B."/>
        </authorList>
    </citation>
    <scope>NUCLEOTIDE SEQUENCE [LARGE SCALE GENOMIC DNA]</scope>
    <source>
        <strain evidence="5 6">NPDC006488</strain>
    </source>
</reference>
<organism evidence="5 6">
    <name type="scientific">Streptomyces hokutonensis</name>
    <dbReference type="NCBI Taxonomy" id="1306990"/>
    <lineage>
        <taxon>Bacteria</taxon>
        <taxon>Bacillati</taxon>
        <taxon>Actinomycetota</taxon>
        <taxon>Actinomycetes</taxon>
        <taxon>Kitasatosporales</taxon>
        <taxon>Streptomycetaceae</taxon>
        <taxon>Streptomyces</taxon>
    </lineage>
</organism>
<dbReference type="SUPFAM" id="SSF53901">
    <property type="entry name" value="Thiolase-like"/>
    <property type="match status" value="2"/>
</dbReference>
<accession>A0ABW6M6L4</accession>
<comment type="similarity">
    <text evidence="1 3">Belongs to the thiolase-like superfamily. Beta-ketoacyl-ACP synthases family.</text>
</comment>
<name>A0ABW6M6L4_9ACTN</name>
<proteinExistence type="inferred from homology"/>
<evidence type="ECO:0000313" key="5">
    <source>
        <dbReference type="EMBL" id="MFE9601439.1"/>
    </source>
</evidence>
<feature type="domain" description="Ketosynthase family 3 (KS3)" evidence="4">
    <location>
        <begin position="12"/>
        <end position="433"/>
    </location>
</feature>
<dbReference type="PANTHER" id="PTHR11712">
    <property type="entry name" value="POLYKETIDE SYNTHASE-RELATED"/>
    <property type="match status" value="1"/>
</dbReference>